<dbReference type="PROSITE" id="PS51450">
    <property type="entry name" value="LRR"/>
    <property type="match status" value="4"/>
</dbReference>
<dbReference type="GO" id="GO:1902412">
    <property type="term" value="P:regulation of mitotic cytokinesis"/>
    <property type="evidence" value="ECO:0007669"/>
    <property type="project" value="TreeGrafter"/>
</dbReference>
<protein>
    <recommendedName>
        <fullName evidence="8">Septation initiation network scaffold protein cdc11</fullName>
    </recommendedName>
</protein>
<proteinExistence type="predicted"/>
<dbReference type="GO" id="GO:0031028">
    <property type="term" value="P:septation initiation signaling"/>
    <property type="evidence" value="ECO:0007669"/>
    <property type="project" value="TreeGrafter"/>
</dbReference>
<evidence type="ECO:0008006" key="8">
    <source>
        <dbReference type="Google" id="ProtNLM"/>
    </source>
</evidence>
<evidence type="ECO:0000256" key="2">
    <source>
        <dbReference type="ARBA" id="ARBA00022737"/>
    </source>
</evidence>
<dbReference type="GO" id="GO:0035591">
    <property type="term" value="F:signaling adaptor activity"/>
    <property type="evidence" value="ECO:0007669"/>
    <property type="project" value="TreeGrafter"/>
</dbReference>
<organism evidence="5 7">
    <name type="scientific">Wallemia ichthyophaga</name>
    <dbReference type="NCBI Taxonomy" id="245174"/>
    <lineage>
        <taxon>Eukaryota</taxon>
        <taxon>Fungi</taxon>
        <taxon>Dikarya</taxon>
        <taxon>Basidiomycota</taxon>
        <taxon>Wallemiomycotina</taxon>
        <taxon>Wallemiomycetes</taxon>
        <taxon>Wallemiales</taxon>
        <taxon>Wallemiaceae</taxon>
        <taxon>Wallemia</taxon>
    </lineage>
</organism>
<dbReference type="EMBL" id="SPOF01000027">
    <property type="protein sequence ID" value="TIB10890.1"/>
    <property type="molecule type" value="Genomic_DNA"/>
</dbReference>
<feature type="compositionally biased region" description="Basic residues" evidence="3">
    <location>
        <begin position="301"/>
        <end position="310"/>
    </location>
</feature>
<evidence type="ECO:0000313" key="7">
    <source>
        <dbReference type="Proteomes" id="UP000310689"/>
    </source>
</evidence>
<gene>
    <name evidence="5" type="ORF">E3P86_00362</name>
    <name evidence="4" type="ORF">E3P90_02676</name>
</gene>
<dbReference type="SMART" id="SM00365">
    <property type="entry name" value="LRR_SD22"/>
    <property type="match status" value="4"/>
</dbReference>
<evidence type="ECO:0000256" key="1">
    <source>
        <dbReference type="ARBA" id="ARBA00022614"/>
    </source>
</evidence>
<dbReference type="OMA" id="HIEAINC"/>
<dbReference type="AlphaFoldDB" id="A0A4T0GBQ1"/>
<keyword evidence="1" id="KW-0433">Leucine-rich repeat</keyword>
<dbReference type="Pfam" id="PF12799">
    <property type="entry name" value="LRR_4"/>
    <property type="match status" value="1"/>
</dbReference>
<dbReference type="PANTHER" id="PTHR47566:SF1">
    <property type="entry name" value="PROTEIN NUD1"/>
    <property type="match status" value="1"/>
</dbReference>
<dbReference type="Gene3D" id="3.80.10.10">
    <property type="entry name" value="Ribonuclease Inhibitor"/>
    <property type="match status" value="3"/>
</dbReference>
<dbReference type="InterPro" id="IPR052574">
    <property type="entry name" value="CDIRP"/>
</dbReference>
<evidence type="ECO:0000256" key="3">
    <source>
        <dbReference type="SAM" id="MobiDB-lite"/>
    </source>
</evidence>
<feature type="region of interest" description="Disordered" evidence="3">
    <location>
        <begin position="1"/>
        <end position="30"/>
    </location>
</feature>
<feature type="compositionally biased region" description="Low complexity" evidence="3">
    <location>
        <begin position="15"/>
        <end position="30"/>
    </location>
</feature>
<feature type="region of interest" description="Disordered" evidence="3">
    <location>
        <begin position="261"/>
        <end position="311"/>
    </location>
</feature>
<comment type="caution">
    <text evidence="5">The sequence shown here is derived from an EMBL/GenBank/DDBJ whole genome shotgun (WGS) entry which is preliminary data.</text>
</comment>
<dbReference type="InterPro" id="IPR025875">
    <property type="entry name" value="Leu-rich_rpt_4"/>
</dbReference>
<dbReference type="EMBL" id="SPOI01000008">
    <property type="protein sequence ID" value="TIB42377.1"/>
    <property type="molecule type" value="Genomic_DNA"/>
</dbReference>
<dbReference type="Proteomes" id="UP000310689">
    <property type="component" value="Unassembled WGS sequence"/>
</dbReference>
<dbReference type="Proteomes" id="UP000306954">
    <property type="component" value="Unassembled WGS sequence"/>
</dbReference>
<dbReference type="InterPro" id="IPR032675">
    <property type="entry name" value="LRR_dom_sf"/>
</dbReference>
<dbReference type="SUPFAM" id="SSF52058">
    <property type="entry name" value="L domain-like"/>
    <property type="match status" value="1"/>
</dbReference>
<evidence type="ECO:0000313" key="6">
    <source>
        <dbReference type="Proteomes" id="UP000306954"/>
    </source>
</evidence>
<dbReference type="InterPro" id="IPR001611">
    <property type="entry name" value="Leu-rich_rpt"/>
</dbReference>
<feature type="compositionally biased region" description="Polar residues" evidence="3">
    <location>
        <begin position="285"/>
        <end position="294"/>
    </location>
</feature>
<evidence type="ECO:0000313" key="5">
    <source>
        <dbReference type="EMBL" id="TIB42377.1"/>
    </source>
</evidence>
<dbReference type="GO" id="GO:0061499">
    <property type="term" value="C:outer plaque of mitotic spindle pole body"/>
    <property type="evidence" value="ECO:0007669"/>
    <property type="project" value="TreeGrafter"/>
</dbReference>
<evidence type="ECO:0000313" key="4">
    <source>
        <dbReference type="EMBL" id="TIB10890.1"/>
    </source>
</evidence>
<keyword evidence="2" id="KW-0677">Repeat</keyword>
<reference evidence="6 7" key="1">
    <citation type="submission" date="2019-03" db="EMBL/GenBank/DDBJ databases">
        <title>Sequencing 23 genomes of Wallemia ichthyophaga.</title>
        <authorList>
            <person name="Gostincar C."/>
        </authorList>
    </citation>
    <scope>NUCLEOTIDE SEQUENCE [LARGE SCALE GENOMIC DNA]</scope>
    <source>
        <strain evidence="5 7">EXF-6200</strain>
        <strain evidence="4 6">EXF-8621</strain>
    </source>
</reference>
<dbReference type="PANTHER" id="PTHR47566">
    <property type="match status" value="1"/>
</dbReference>
<name>A0A4T0GBQ1_WALIC</name>
<accession>A0A4T0GBQ1</accession>
<sequence>MDDIEDENLSVNWGSKSSNSHKNSIKSSNSLVKSKGSNGLDLENIFNNFKFTFNSTIKSSDNLLKSPTKSLFGQTNIDALVDELDIASNSSSNSLQTEQAKKKLKLSDNLTSSIKDLSLFEPSHKSDRDILKEANQFMDLLRFNDSDNSPFKTSTPVNDDISLLKLRDPNHFDMSFIPKSKSHNDFNQPSIQVYHSATPSTSKLSQFTCQKAPGPTSLKFVEPNDYPYKEEYGNYVFDRHLKKWLPRSGFYDSDSDADPFEGIESLGEEPKSSLRNSLNRRSAFKGSSTNTPLRSVSFKHPSPKSLRKSSLKNQEALRNVFNSNSQNEMIKSSPASEFFRSDSLSRPDSSSLFHRTLSELSNQDITQEINLNLATKASFCNRSIQSLVQIGLEAGNLQYLDLSKNKITCVKPLKSLLHLRHLNLDDNKLHSLEGLDGIKGLQKLSVSRNVLHALDFSNYQWQEIEYMDLSNNEIIGIRGIEELKNLSFLSLDSNFLKELKLNAKFDHLKVLRVSNNRLKTLDVRMVTKVRTLFIDNNKLSALSGISELKKLENLSCREQKGEYFELSMKDIRDIKRLYLSGNNLPETFPAECCYHLEYLEIANCGLRALPKNFSEVCPNLRVLNINMNPIKDVETLTNLNRLQRLSINRCDIENIDIAYEVISSLIELEVLDLRDNPCTRKYYVDIKDERTKYAVAIPAIRVKRRSESIEKVEEWIKMDKEYVEMEMKDEDYIKRIAYRGIMKSVCNTLKVLDGISITSLDEDKAVILTKRLKQLEIV</sequence>